<dbReference type="PANTHER" id="PTHR31339">
    <property type="entry name" value="PECTIN LYASE-RELATED"/>
    <property type="match status" value="1"/>
</dbReference>
<proteinExistence type="inferred from homology"/>
<dbReference type="InterPro" id="IPR011050">
    <property type="entry name" value="Pectin_lyase_fold/virulence"/>
</dbReference>
<evidence type="ECO:0000256" key="4">
    <source>
        <dbReference type="RuleBase" id="RU361169"/>
    </source>
</evidence>
<evidence type="ECO:0000256" key="3">
    <source>
        <dbReference type="ARBA" id="ARBA00023295"/>
    </source>
</evidence>
<name>A0AAV3U528_9ALTE</name>
<dbReference type="PANTHER" id="PTHR31339:SF9">
    <property type="entry name" value="PLASMIN AND FIBRONECTIN-BINDING PROTEIN A"/>
    <property type="match status" value="1"/>
</dbReference>
<dbReference type="InterPro" id="IPR012334">
    <property type="entry name" value="Pectin_lyas_fold"/>
</dbReference>
<dbReference type="InterPro" id="IPR006311">
    <property type="entry name" value="TAT_signal"/>
</dbReference>
<sequence length="484" mass="52392">MPLLNRRQFTGLVSATAVAPLLTGCQSWVGPTNQSATADSNGWLSADDIKQVTALPNIAKQDFPVEAYGAVADGQADCSAAISLAIAACSQAGGGRVVCAQGVYRTGPVHLKSNVELHVAKGAELSFYTDPSRYLPAVFTRWEGMEMMGYSPLVYAYGQDNIALTGGGILNGNADADTWWPWKGKHSERDWNYYPEQDQKPARMALFAQAEAGDPVASRQYADGSFLRPSFVQFYSCNRVLIEGVTVTQAPFWLLHPVLCEDVTVRGVTCHSHGPNSDGCDPESCNRVVIEDCIFDTGDDCIAIKSGRNNDGRRINKPCENILIQNCTMRAGHGGIVMGSEISGGVRNLHARHCVMSSPELERAIRIKTNASRGGVIEHIRYQDIKVGVVRDAVVVNFYYEEGPDGDFMPTVKDVEIQGLSVQQAKQAFVLRGFPDNPVSGLTMANCEIFQAESMGVIENVSQIQLQSVSVNGKLLDAGQFTSA</sequence>
<dbReference type="InterPro" id="IPR051801">
    <property type="entry name" value="GH28_Enzymes"/>
</dbReference>
<dbReference type="Proteomes" id="UP001409585">
    <property type="component" value="Unassembled WGS sequence"/>
</dbReference>
<dbReference type="AlphaFoldDB" id="A0AAV3U528"/>
<dbReference type="Gene3D" id="2.160.20.10">
    <property type="entry name" value="Single-stranded right-handed beta-helix, Pectin lyase-like"/>
    <property type="match status" value="1"/>
</dbReference>
<organism evidence="5 6">
    <name type="scientific">Halioxenophilus aromaticivorans</name>
    <dbReference type="NCBI Taxonomy" id="1306992"/>
    <lineage>
        <taxon>Bacteria</taxon>
        <taxon>Pseudomonadati</taxon>
        <taxon>Pseudomonadota</taxon>
        <taxon>Gammaproteobacteria</taxon>
        <taxon>Alteromonadales</taxon>
        <taxon>Alteromonadaceae</taxon>
        <taxon>Halioxenophilus</taxon>
    </lineage>
</organism>
<dbReference type="GO" id="GO:0004650">
    <property type="term" value="F:polygalacturonase activity"/>
    <property type="evidence" value="ECO:0007669"/>
    <property type="project" value="InterPro"/>
</dbReference>
<dbReference type="PROSITE" id="PS51257">
    <property type="entry name" value="PROKAR_LIPOPROTEIN"/>
    <property type="match status" value="1"/>
</dbReference>
<evidence type="ECO:0000313" key="5">
    <source>
        <dbReference type="EMBL" id="GAA4948501.1"/>
    </source>
</evidence>
<evidence type="ECO:0000313" key="6">
    <source>
        <dbReference type="Proteomes" id="UP001409585"/>
    </source>
</evidence>
<keyword evidence="3 4" id="KW-0326">Glycosidase</keyword>
<gene>
    <name evidence="5" type="primary">pelB_1</name>
    <name evidence="5" type="ORF">GCM10025791_30630</name>
</gene>
<dbReference type="SUPFAM" id="SSF51126">
    <property type="entry name" value="Pectin lyase-like"/>
    <property type="match status" value="1"/>
</dbReference>
<keyword evidence="2 4" id="KW-0378">Hydrolase</keyword>
<evidence type="ECO:0000256" key="1">
    <source>
        <dbReference type="ARBA" id="ARBA00008834"/>
    </source>
</evidence>
<protein>
    <submittedName>
        <fullName evidence="5">Exopolygalacturonase PelB</fullName>
    </submittedName>
</protein>
<comment type="caution">
    <text evidence="5">The sequence shown here is derived from an EMBL/GenBank/DDBJ whole genome shotgun (WGS) entry which is preliminary data.</text>
</comment>
<dbReference type="PROSITE" id="PS00502">
    <property type="entry name" value="POLYGALACTURONASE"/>
    <property type="match status" value="1"/>
</dbReference>
<evidence type="ECO:0000256" key="2">
    <source>
        <dbReference type="ARBA" id="ARBA00022801"/>
    </source>
</evidence>
<reference evidence="6" key="1">
    <citation type="journal article" date="2019" name="Int. J. Syst. Evol. Microbiol.">
        <title>The Global Catalogue of Microorganisms (GCM) 10K type strain sequencing project: providing services to taxonomists for standard genome sequencing and annotation.</title>
        <authorList>
            <consortium name="The Broad Institute Genomics Platform"/>
            <consortium name="The Broad Institute Genome Sequencing Center for Infectious Disease"/>
            <person name="Wu L."/>
            <person name="Ma J."/>
        </authorList>
    </citation>
    <scope>NUCLEOTIDE SEQUENCE [LARGE SCALE GENOMIC DNA]</scope>
    <source>
        <strain evidence="6">JCM 19134</strain>
    </source>
</reference>
<dbReference type="GO" id="GO:0005975">
    <property type="term" value="P:carbohydrate metabolic process"/>
    <property type="evidence" value="ECO:0007669"/>
    <property type="project" value="InterPro"/>
</dbReference>
<accession>A0AAV3U528</accession>
<dbReference type="EMBL" id="BAABLX010000028">
    <property type="protein sequence ID" value="GAA4948501.1"/>
    <property type="molecule type" value="Genomic_DNA"/>
</dbReference>
<comment type="similarity">
    <text evidence="1 4">Belongs to the glycosyl hydrolase 28 family.</text>
</comment>
<keyword evidence="6" id="KW-1185">Reference proteome</keyword>
<dbReference type="InterPro" id="IPR000743">
    <property type="entry name" value="Glyco_hydro_28"/>
</dbReference>
<dbReference type="SMART" id="SM00710">
    <property type="entry name" value="PbH1"/>
    <property type="match status" value="3"/>
</dbReference>
<dbReference type="PROSITE" id="PS51318">
    <property type="entry name" value="TAT"/>
    <property type="match status" value="1"/>
</dbReference>
<dbReference type="Pfam" id="PF00295">
    <property type="entry name" value="Glyco_hydro_28"/>
    <property type="match status" value="1"/>
</dbReference>
<dbReference type="InterPro" id="IPR006626">
    <property type="entry name" value="PbH1"/>
</dbReference>
<dbReference type="RefSeq" id="WP_345424145.1">
    <property type="nucleotide sequence ID" value="NZ_AP031496.1"/>
</dbReference>